<protein>
    <submittedName>
        <fullName evidence="2">Uncharacterized protein</fullName>
    </submittedName>
</protein>
<keyword evidence="3" id="KW-1185">Reference proteome</keyword>
<dbReference type="Proteomes" id="UP000747542">
    <property type="component" value="Unassembled WGS sequence"/>
</dbReference>
<organism evidence="2 3">
    <name type="scientific">Homarus americanus</name>
    <name type="common">American lobster</name>
    <dbReference type="NCBI Taxonomy" id="6706"/>
    <lineage>
        <taxon>Eukaryota</taxon>
        <taxon>Metazoa</taxon>
        <taxon>Ecdysozoa</taxon>
        <taxon>Arthropoda</taxon>
        <taxon>Crustacea</taxon>
        <taxon>Multicrustacea</taxon>
        <taxon>Malacostraca</taxon>
        <taxon>Eumalacostraca</taxon>
        <taxon>Eucarida</taxon>
        <taxon>Decapoda</taxon>
        <taxon>Pleocyemata</taxon>
        <taxon>Astacidea</taxon>
        <taxon>Nephropoidea</taxon>
        <taxon>Nephropidae</taxon>
        <taxon>Homarus</taxon>
    </lineage>
</organism>
<reference evidence="2" key="1">
    <citation type="journal article" date="2021" name="Sci. Adv.">
        <title>The American lobster genome reveals insights on longevity, neural, and immune adaptations.</title>
        <authorList>
            <person name="Polinski J.M."/>
            <person name="Zimin A.V."/>
            <person name="Clark K.F."/>
            <person name="Kohn A.B."/>
            <person name="Sadowski N."/>
            <person name="Timp W."/>
            <person name="Ptitsyn A."/>
            <person name="Khanna P."/>
            <person name="Romanova D.Y."/>
            <person name="Williams P."/>
            <person name="Greenwood S.J."/>
            <person name="Moroz L.L."/>
            <person name="Walt D.R."/>
            <person name="Bodnar A.G."/>
        </authorList>
    </citation>
    <scope>NUCLEOTIDE SEQUENCE</scope>
    <source>
        <strain evidence="2">GMGI-L3</strain>
    </source>
</reference>
<feature type="compositionally biased region" description="Polar residues" evidence="1">
    <location>
        <begin position="34"/>
        <end position="50"/>
    </location>
</feature>
<gene>
    <name evidence="2" type="ORF">Hamer_G004657</name>
</gene>
<proteinExistence type="predicted"/>
<evidence type="ECO:0000313" key="3">
    <source>
        <dbReference type="Proteomes" id="UP000747542"/>
    </source>
</evidence>
<dbReference type="AlphaFoldDB" id="A0A8J5K4T4"/>
<evidence type="ECO:0000256" key="1">
    <source>
        <dbReference type="SAM" id="MobiDB-lite"/>
    </source>
</evidence>
<accession>A0A8J5K4T4</accession>
<dbReference type="EMBL" id="JAHLQT010024847">
    <property type="protein sequence ID" value="KAG7164934.1"/>
    <property type="molecule type" value="Genomic_DNA"/>
</dbReference>
<comment type="caution">
    <text evidence="2">The sequence shown here is derived from an EMBL/GenBank/DDBJ whole genome shotgun (WGS) entry which is preliminary data.</text>
</comment>
<feature type="region of interest" description="Disordered" evidence="1">
    <location>
        <begin position="26"/>
        <end position="81"/>
    </location>
</feature>
<feature type="compositionally biased region" description="Polar residues" evidence="1">
    <location>
        <begin position="64"/>
        <end position="75"/>
    </location>
</feature>
<name>A0A8J5K4T4_HOMAM</name>
<evidence type="ECO:0000313" key="2">
    <source>
        <dbReference type="EMBL" id="KAG7164934.1"/>
    </source>
</evidence>
<sequence length="191" mass="21800">MEQAMSVINRQRSELEELQKQMRDLKQDLWHANNPDTDQESVVRNDTTPTAPHAESFRPVPQLGSDTTHPGSLTSKVDPGVHPKLTDHIKGSDRESSFFSLNYVKMLSLEKLTGLNSGTNVRTFCRKVEWLLKKDDHRVEAALSRMESPVDEMILEELDSRGTWDWNNLKQALTKFSTGQSTLGNPWTDFF</sequence>